<dbReference type="InterPro" id="IPR056923">
    <property type="entry name" value="Minor_tail_gp31_C"/>
</dbReference>
<evidence type="ECO:0000259" key="1">
    <source>
        <dbReference type="Pfam" id="PF24243"/>
    </source>
</evidence>
<dbReference type="EMBL" id="BK014805">
    <property type="protein sequence ID" value="DAD76601.1"/>
    <property type="molecule type" value="Genomic_DNA"/>
</dbReference>
<name>A0A8S5M2R1_9CAUD</name>
<reference evidence="2" key="1">
    <citation type="journal article" date="2021" name="Proc. Natl. Acad. Sci. U.S.A.">
        <title>A Catalog of Tens of Thousands of Viruses from Human Metagenomes Reveals Hidden Associations with Chronic Diseases.</title>
        <authorList>
            <person name="Tisza M.J."/>
            <person name="Buck C.B."/>
        </authorList>
    </citation>
    <scope>NUCLEOTIDE SEQUENCE</scope>
    <source>
        <strain evidence="2">CtOkv13</strain>
    </source>
</reference>
<accession>A0A8S5M2R1</accession>
<protein>
    <recommendedName>
        <fullName evidence="1">Minor tail protein gp31 C-terminal domain-containing protein</fullName>
    </recommendedName>
</protein>
<dbReference type="Pfam" id="PF24243">
    <property type="entry name" value="Phage_tail_C"/>
    <property type="match status" value="1"/>
</dbReference>
<proteinExistence type="predicted"/>
<sequence>MDAFTNFTKTPAVNGRSIIVSDDNTAYKIKKLTQAQYNALQTKDASTIYLIVG</sequence>
<organism evidence="2">
    <name type="scientific">Siphoviridae sp. ctOkv13</name>
    <dbReference type="NCBI Taxonomy" id="2826314"/>
    <lineage>
        <taxon>Viruses</taxon>
        <taxon>Duplodnaviria</taxon>
        <taxon>Heunggongvirae</taxon>
        <taxon>Uroviricota</taxon>
        <taxon>Caudoviricetes</taxon>
    </lineage>
</organism>
<feature type="domain" description="Minor tail protein gp31 C-terminal" evidence="1">
    <location>
        <begin position="28"/>
        <end position="52"/>
    </location>
</feature>
<evidence type="ECO:0000313" key="2">
    <source>
        <dbReference type="EMBL" id="DAD76601.1"/>
    </source>
</evidence>